<evidence type="ECO:0000256" key="6">
    <source>
        <dbReference type="ARBA" id="ARBA00022989"/>
    </source>
</evidence>
<dbReference type="PANTHER" id="PTHR43848:SF2">
    <property type="entry name" value="PUTRESCINE TRANSPORT SYSTEM PERMEASE PROTEIN POTI"/>
    <property type="match status" value="1"/>
</dbReference>
<dbReference type="GO" id="GO:0055085">
    <property type="term" value="P:transmembrane transport"/>
    <property type="evidence" value="ECO:0007669"/>
    <property type="project" value="InterPro"/>
</dbReference>
<comment type="similarity">
    <text evidence="2">Belongs to the binding-protein-dependent transport system permease family. CysTW subfamily.</text>
</comment>
<accession>A0A4Q1RG64</accession>
<dbReference type="AlphaFoldDB" id="A0A4Q1RG64"/>
<keyword evidence="7 8" id="KW-0472">Membrane</keyword>
<dbReference type="Proteomes" id="UP000290106">
    <property type="component" value="Unassembled WGS sequence"/>
</dbReference>
<dbReference type="SUPFAM" id="SSF161098">
    <property type="entry name" value="MetI-like"/>
    <property type="match status" value="1"/>
</dbReference>
<dbReference type="OrthoDB" id="9782004at2"/>
<protein>
    <submittedName>
        <fullName evidence="10">ABC transporter permease</fullName>
    </submittedName>
</protein>
<proteinExistence type="inferred from homology"/>
<dbReference type="RefSeq" id="WP_022399441.1">
    <property type="nucleotide sequence ID" value="NZ_JBGKFY010000002.1"/>
</dbReference>
<dbReference type="GO" id="GO:0005886">
    <property type="term" value="C:plasma membrane"/>
    <property type="evidence" value="ECO:0007669"/>
    <property type="project" value="UniProtKB-SubCell"/>
</dbReference>
<dbReference type="Pfam" id="PF00528">
    <property type="entry name" value="BPD_transp_1"/>
    <property type="match status" value="1"/>
</dbReference>
<comment type="caution">
    <text evidence="10">The sequence shown here is derived from an EMBL/GenBank/DDBJ whole genome shotgun (WGS) entry which is preliminary data.</text>
</comment>
<dbReference type="Gene3D" id="1.10.3720.10">
    <property type="entry name" value="MetI-like"/>
    <property type="match status" value="1"/>
</dbReference>
<comment type="subcellular location">
    <subcellularLocation>
        <location evidence="1 8">Cell membrane</location>
        <topology evidence="1 8">Multi-pass membrane protein</topology>
    </subcellularLocation>
</comment>
<evidence type="ECO:0000256" key="7">
    <source>
        <dbReference type="ARBA" id="ARBA00023136"/>
    </source>
</evidence>
<feature type="transmembrane region" description="Helical" evidence="8">
    <location>
        <begin position="9"/>
        <end position="30"/>
    </location>
</feature>
<feature type="transmembrane region" description="Helical" evidence="8">
    <location>
        <begin position="64"/>
        <end position="85"/>
    </location>
</feature>
<dbReference type="InterPro" id="IPR000515">
    <property type="entry name" value="MetI-like"/>
</dbReference>
<keyword evidence="3 8" id="KW-0813">Transport</keyword>
<keyword evidence="5 8" id="KW-0812">Transmembrane</keyword>
<dbReference type="CDD" id="cd06261">
    <property type="entry name" value="TM_PBP2"/>
    <property type="match status" value="1"/>
</dbReference>
<evidence type="ECO:0000256" key="2">
    <source>
        <dbReference type="ARBA" id="ARBA00007069"/>
    </source>
</evidence>
<dbReference type="InterPro" id="IPR051789">
    <property type="entry name" value="Bact_Polyamine_Transport"/>
</dbReference>
<evidence type="ECO:0000256" key="8">
    <source>
        <dbReference type="RuleBase" id="RU363032"/>
    </source>
</evidence>
<name>A0A4Q1RG64_9FIRM</name>
<evidence type="ECO:0000256" key="5">
    <source>
        <dbReference type="ARBA" id="ARBA00022692"/>
    </source>
</evidence>
<feature type="domain" description="ABC transmembrane type-1" evidence="9">
    <location>
        <begin position="60"/>
        <end position="251"/>
    </location>
</feature>
<keyword evidence="6 8" id="KW-1133">Transmembrane helix</keyword>
<sequence length="259" mass="28966">MVKTWAKRLYMAFIFLLLYLPIIVLIVLSFNKSKARVTWRGFTLQWYANLFENSRIVDAFTTTLALAFGAALAATVIGVVGAIGINAMKKRNYSIMLGATNIPMLNAEIVTALSLTLLFIRFIKLGFTTVFIGHVTFCVPYVILNVLPRFRTLNKNAYEAALDLGATPLYAFFKVCWPELMPGIMSGFLMAATMSMDDFVITYFTRGPGINTISTLVYSEVKRGIQPEMYALSTLLFLLILVLLLLFNFLSGRKSSIEV</sequence>
<keyword evidence="4" id="KW-1003">Cell membrane</keyword>
<gene>
    <name evidence="10" type="ORF">ETP43_04620</name>
</gene>
<feature type="transmembrane region" description="Helical" evidence="8">
    <location>
        <begin position="229"/>
        <end position="250"/>
    </location>
</feature>
<feature type="transmembrane region" description="Helical" evidence="8">
    <location>
        <begin position="105"/>
        <end position="123"/>
    </location>
</feature>
<reference evidence="10 11" key="1">
    <citation type="submission" date="2019-01" db="EMBL/GenBank/DDBJ databases">
        <title>Blautia sp. nov. KGMB01111 isolated human feces.</title>
        <authorList>
            <person name="Park J.-E."/>
            <person name="Kim J.-S."/>
            <person name="Park S.-H."/>
        </authorList>
    </citation>
    <scope>NUCLEOTIDE SEQUENCE [LARGE SCALE GENOMIC DNA]</scope>
    <source>
        <strain evidence="10 11">KGMB01111</strain>
    </source>
</reference>
<dbReference type="InterPro" id="IPR035906">
    <property type="entry name" value="MetI-like_sf"/>
</dbReference>
<evidence type="ECO:0000313" key="10">
    <source>
        <dbReference type="EMBL" id="RXS74559.1"/>
    </source>
</evidence>
<evidence type="ECO:0000256" key="3">
    <source>
        <dbReference type="ARBA" id="ARBA00022448"/>
    </source>
</evidence>
<dbReference type="EMBL" id="SDKC01000001">
    <property type="protein sequence ID" value="RXS74559.1"/>
    <property type="molecule type" value="Genomic_DNA"/>
</dbReference>
<dbReference type="PANTHER" id="PTHR43848">
    <property type="entry name" value="PUTRESCINE TRANSPORT SYSTEM PERMEASE PROTEIN POTI"/>
    <property type="match status" value="1"/>
</dbReference>
<organism evidence="10 11">
    <name type="scientific">Blautia faecicola</name>
    <dbReference type="NCBI Taxonomy" id="2509240"/>
    <lineage>
        <taxon>Bacteria</taxon>
        <taxon>Bacillati</taxon>
        <taxon>Bacillota</taxon>
        <taxon>Clostridia</taxon>
        <taxon>Lachnospirales</taxon>
        <taxon>Lachnospiraceae</taxon>
        <taxon>Blautia</taxon>
    </lineage>
</organism>
<evidence type="ECO:0000256" key="4">
    <source>
        <dbReference type="ARBA" id="ARBA00022475"/>
    </source>
</evidence>
<keyword evidence="11" id="KW-1185">Reference proteome</keyword>
<feature type="transmembrane region" description="Helical" evidence="8">
    <location>
        <begin position="129"/>
        <end position="147"/>
    </location>
</feature>
<evidence type="ECO:0000259" key="9">
    <source>
        <dbReference type="PROSITE" id="PS50928"/>
    </source>
</evidence>
<dbReference type="PROSITE" id="PS50928">
    <property type="entry name" value="ABC_TM1"/>
    <property type="match status" value="1"/>
</dbReference>
<evidence type="ECO:0000313" key="11">
    <source>
        <dbReference type="Proteomes" id="UP000290106"/>
    </source>
</evidence>
<evidence type="ECO:0000256" key="1">
    <source>
        <dbReference type="ARBA" id="ARBA00004651"/>
    </source>
</evidence>